<feature type="transmembrane region" description="Helical" evidence="1">
    <location>
        <begin position="56"/>
        <end position="78"/>
    </location>
</feature>
<organism evidence="2 3">
    <name type="scientific">Physocladia obscura</name>
    <dbReference type="NCBI Taxonomy" id="109957"/>
    <lineage>
        <taxon>Eukaryota</taxon>
        <taxon>Fungi</taxon>
        <taxon>Fungi incertae sedis</taxon>
        <taxon>Chytridiomycota</taxon>
        <taxon>Chytridiomycota incertae sedis</taxon>
        <taxon>Chytridiomycetes</taxon>
        <taxon>Chytridiales</taxon>
        <taxon>Chytriomycetaceae</taxon>
        <taxon>Physocladia</taxon>
    </lineage>
</organism>
<reference evidence="2" key="1">
    <citation type="submission" date="2020-05" db="EMBL/GenBank/DDBJ databases">
        <title>Phylogenomic resolution of chytrid fungi.</title>
        <authorList>
            <person name="Stajich J.E."/>
            <person name="Amses K."/>
            <person name="Simmons R."/>
            <person name="Seto K."/>
            <person name="Myers J."/>
            <person name="Bonds A."/>
            <person name="Quandt C.A."/>
            <person name="Barry K."/>
            <person name="Liu P."/>
            <person name="Grigoriev I."/>
            <person name="Longcore J.E."/>
            <person name="James T.Y."/>
        </authorList>
    </citation>
    <scope>NUCLEOTIDE SEQUENCE</scope>
    <source>
        <strain evidence="2">JEL0513</strain>
    </source>
</reference>
<feature type="transmembrane region" description="Helical" evidence="1">
    <location>
        <begin position="7"/>
        <end position="27"/>
    </location>
</feature>
<keyword evidence="3" id="KW-1185">Reference proteome</keyword>
<proteinExistence type="predicted"/>
<evidence type="ECO:0000256" key="1">
    <source>
        <dbReference type="SAM" id="Phobius"/>
    </source>
</evidence>
<keyword evidence="1" id="KW-0812">Transmembrane</keyword>
<evidence type="ECO:0000313" key="3">
    <source>
        <dbReference type="Proteomes" id="UP001211907"/>
    </source>
</evidence>
<dbReference type="EMBL" id="JADGJH010002815">
    <property type="protein sequence ID" value="KAJ3094667.1"/>
    <property type="molecule type" value="Genomic_DNA"/>
</dbReference>
<sequence>MHPGYSGIIGFAFFQCAFLFDVTAPYISVLNRVWNRLADAGYTIDDLFVPENTLDLAWLIYAVCLVSGTVLLLPGMYYRMKFEEGELEKSFGKQFVEYRAKRWRLIPFVW</sequence>
<dbReference type="Proteomes" id="UP001211907">
    <property type="component" value="Unassembled WGS sequence"/>
</dbReference>
<dbReference type="AlphaFoldDB" id="A0AAD5SSX7"/>
<name>A0AAD5SSX7_9FUNG</name>
<keyword evidence="1" id="KW-0472">Membrane</keyword>
<protein>
    <recommendedName>
        <fullName evidence="4">Protein-S-isoprenylcysteine O-methyltransferase</fullName>
    </recommendedName>
</protein>
<gene>
    <name evidence="2" type="ORF">HK100_006064</name>
</gene>
<keyword evidence="1" id="KW-1133">Transmembrane helix</keyword>
<evidence type="ECO:0008006" key="4">
    <source>
        <dbReference type="Google" id="ProtNLM"/>
    </source>
</evidence>
<dbReference type="Gene3D" id="1.20.120.1630">
    <property type="match status" value="1"/>
</dbReference>
<accession>A0AAD5SSX7</accession>
<comment type="caution">
    <text evidence="2">The sequence shown here is derived from an EMBL/GenBank/DDBJ whole genome shotgun (WGS) entry which is preliminary data.</text>
</comment>
<evidence type="ECO:0000313" key="2">
    <source>
        <dbReference type="EMBL" id="KAJ3094667.1"/>
    </source>
</evidence>